<name>A0A0H5QFD7_9EUKA</name>
<reference evidence="1" key="1">
    <citation type="submission" date="2015-04" db="EMBL/GenBank/DDBJ databases">
        <title>The genome sequence of the plant pathogenic Rhizarian Plasmodiophora brassicae reveals insights in its biotrophic life cycle and the origin of chitin synthesis.</title>
        <authorList>
            <person name="Schwelm A."/>
            <person name="Fogelqvist J."/>
            <person name="Knaust A."/>
            <person name="Julke S."/>
            <person name="Lilja T."/>
            <person name="Dhandapani V."/>
            <person name="Bonilla-Rosso G."/>
            <person name="Karlsson M."/>
            <person name="Shevchenko A."/>
            <person name="Choi S.R."/>
            <person name="Kim H.G."/>
            <person name="Park J.Y."/>
            <person name="Lim Y.P."/>
            <person name="Ludwig-Muller J."/>
            <person name="Dixelius C."/>
        </authorList>
    </citation>
    <scope>NUCLEOTIDE SEQUENCE</scope>
    <source>
        <tissue evidence="1">Potato root galls</tissue>
    </source>
</reference>
<feature type="non-terminal residue" evidence="1">
    <location>
        <position position="1"/>
    </location>
</feature>
<dbReference type="AlphaFoldDB" id="A0A0H5QFD7"/>
<dbReference type="EMBL" id="HACM01000218">
    <property type="protein sequence ID" value="CRZ00660.1"/>
    <property type="molecule type" value="Transcribed_RNA"/>
</dbReference>
<protein>
    <submittedName>
        <fullName evidence="1">Uncharacterized protein</fullName>
    </submittedName>
</protein>
<evidence type="ECO:0000313" key="1">
    <source>
        <dbReference type="EMBL" id="CRZ00660.1"/>
    </source>
</evidence>
<accession>A0A0H5QFD7</accession>
<organism evidence="1">
    <name type="scientific">Spongospora subterranea</name>
    <dbReference type="NCBI Taxonomy" id="70186"/>
    <lineage>
        <taxon>Eukaryota</taxon>
        <taxon>Sar</taxon>
        <taxon>Rhizaria</taxon>
        <taxon>Endomyxa</taxon>
        <taxon>Phytomyxea</taxon>
        <taxon>Plasmodiophorida</taxon>
        <taxon>Plasmodiophoridae</taxon>
        <taxon>Spongospora</taxon>
    </lineage>
</organism>
<proteinExistence type="predicted"/>
<sequence>HVLAHRRLQRSKPTAPHLVVGVDPLHSAETVHIDIFLALPSVDPSVGTGVPHRYGDAGETNHDRVVAIVLGEEVDLHRFGIVVHTVPVIVVALHLHHRLRITGHTGLSGGEVKMDIHACVCICRIIFRLLSVQV</sequence>